<evidence type="ECO:0000256" key="2">
    <source>
        <dbReference type="SAM" id="Phobius"/>
    </source>
</evidence>
<organism evidence="3">
    <name type="scientific">Octactis speculum</name>
    <dbReference type="NCBI Taxonomy" id="3111310"/>
    <lineage>
        <taxon>Eukaryota</taxon>
        <taxon>Sar</taxon>
        <taxon>Stramenopiles</taxon>
        <taxon>Ochrophyta</taxon>
        <taxon>Dictyochophyceae</taxon>
        <taxon>Dictyochales</taxon>
        <taxon>Dictyochaceae</taxon>
        <taxon>Octactis</taxon>
    </lineage>
</organism>
<keyword evidence="2" id="KW-1133">Transmembrane helix</keyword>
<dbReference type="SUPFAM" id="SSF48403">
    <property type="entry name" value="Ankyrin repeat"/>
    <property type="match status" value="1"/>
</dbReference>
<keyword evidence="2" id="KW-0812">Transmembrane</keyword>
<feature type="region of interest" description="Disordered" evidence="1">
    <location>
        <begin position="2003"/>
        <end position="2027"/>
    </location>
</feature>
<proteinExistence type="predicted"/>
<sequence>MMIGSYGEGGITKKKKWNEGWLRTTEGDVLQKGVDVEVIEDAWCCGEMRKHPLIRIPRVVNAFGASTNAIGRLENFRNANPGNVVYTFKLDQAFGFTVDECMRIKSVEPGSQADKMGGFDSTRTENYSPRIQAGWRVTTVNGDFIESLSEIEKYRDQSFDELDVGFAWDASTAKCVPGGHTRRLNSSKWSQSWDPYRSETFEKHVVDETKSTSPSAIDGEVPIESYGRWKKWYSRKLHKVYFTYNHMKVPDGSMDLIPFENPTRNTALILAIRCGEEEIAMRLIKRNRVLKCTLQDSDKKEYTQLTEYLTKRESKRRKPKEFHEYPDICNIYAVSEELGRNGSNALRLAIVQGMLGVVKSMNDINLDLLRDQLLRDSNGRMLIHDISRAPYNVDGGNKSEDAECLLTIAQMALEEDEANLAGSRSCNLPDFDGCLPTHYACIHGNHLLLKKLLQHMYSQNVNYVNNGGWTALALAIHYGHTNCITIMLQENAKPLQKPWPWPSPEPDEKRDDVYREITKFQGSDVDKLEKELQGNQDPSEGAGIGGILSRLRSITSHDTILDVNEAQERVEIEEKKKDDDRNKPYHDKLEEYHLWKAMKKCKVLTVNEDDVRVALPKRRKTPQGFYCFQIPAREFKVKSGTRLVLKRVPSDLAEANCYIYPNADQKPFELNAMRLNYKGDKEINYRAESYRWLMVADDRNNEPDNQPFKKLVTCIKRGELECIALVINDFVYDLLHMRYPDNAQIKSIAEKSWEAEEEQSDQMIRPDAAFDKWREITMHRTVIIQPGETNFTLVLESGQKKTVVDTELKIGIFSCFEVKTMLQTRVRRRLAELDLNAEDFVVATDYRAKNVVQKWKSPKRRESASEEDLPDEKLREVKCEEQQFKPDSGIKGVYLVIKYSSRFKVLYSPEKLGFHNCISTPHELKITKEELDIKNDELGKSPLLRSKIKKEEEVEVGPVISRNTDGNLLNLKSNEGNEGNSGMWYWGKIKGNKSKNDTYSIDFDDGGKAKDVPILNIRERGAYACTKQSREGTSYELQAMIPVTEAKFIGGPKCYIFDDENSDKQELKKLKKLYYFLVGVSIRTRLCNLRRDPTNWAMIQRAQDRERLNITEAEKTKSKQFNFLAITSWCMGRSDATQEATNDDNSGSENFGRASIFGRRQPYIDHWGLHGQSQLWPNAYDISVLRIAREQRVVEKLEDDPGITQHSPALLKAKTALSCAKHNERLLHEDSDDTDKHWKIFIYFYLFANIREPTGALLLKYIIYGLLFLAASLQVTAGSFYAGGSERFYMEGNVAELIGGDDDVISFDEIATLDDVKEYLDESFVPNMLSTNALEFDAWNRFVGPAQFTWTYREPTDCPASNMVSKNEKCYTGETKEESESLDPKDSDACQATIDKFMNKTLDGSTEMITIDFTTYNPAAEKYAIAQISFEYMTSGAIYPDQGVTIIPEFLFLQNDWWKAILVIIFVIPSFAVFGSRFKNNWSEMLEKTGTNIRAEDLPNLGLSHKGYETSNKFQDQSQELRMLYDQWVGSLAHVVSALREQFFGTVFETMDTLTDLFIIITVMLWVLTTVRLLSFRDLVTVDADEYIGDFSDTTDLINMSQNVTGFTLFLVWLRILFFLRYIAVLGPMVRAVILSLFAEQVLTFLAFFTGFAIAFSLWEFVTYGSSFDIFRNLAVSSFTGFMQQLGDLDAFEDMMGSRGTNAFFAWLVMAVIGAITLNNIFIAVVSDVFAEFLANSEQDWQDDIICLLAKDLLDRWPNAARIARAKIKEEQEKNGGDKKVHCCEYQQNVLNQSWNRLGEFLKDSCEWLRRCCKKNTDIITNFEPEKDKNNHIEKVKDVMRNLKDVLFEMDQRVRVQQYRSAFVIACHDDGTYDLSYDGIVEYNVPAKFIRLPGSGDAGLRKKKAMYRKGDPVEGPIGWGSTLDVQLPQSIKELHITQNMAAFNLAEPSKIAALTVPLLCDIHPLAIKNYKDMHDDEESEQAEVAAAAKVDEDDPAALAQLKEQNEANQKGREALEKAPEMEKRLRETEARAILEEARAKEAVEKAAELENRLRESEVRLDKAFELFKRNS</sequence>
<protein>
    <submittedName>
        <fullName evidence="3">Uncharacterized protein</fullName>
    </submittedName>
</protein>
<feature type="transmembrane region" description="Helical" evidence="2">
    <location>
        <begin position="1557"/>
        <end position="1574"/>
    </location>
</feature>
<feature type="transmembrane region" description="Helical" evidence="2">
    <location>
        <begin position="1642"/>
        <end position="1662"/>
    </location>
</feature>
<feature type="transmembrane region" description="Helical" evidence="2">
    <location>
        <begin position="1457"/>
        <end position="1478"/>
    </location>
</feature>
<accession>A0A7S2HCL0</accession>
<name>A0A7S2HCL0_9STRA</name>
<evidence type="ECO:0000256" key="1">
    <source>
        <dbReference type="SAM" id="MobiDB-lite"/>
    </source>
</evidence>
<keyword evidence="2" id="KW-0472">Membrane</keyword>
<feature type="transmembrane region" description="Helical" evidence="2">
    <location>
        <begin position="1607"/>
        <end position="1630"/>
    </location>
</feature>
<dbReference type="InterPro" id="IPR002110">
    <property type="entry name" value="Ankyrin_rpt"/>
</dbReference>
<gene>
    <name evidence="3" type="ORF">DSPE1174_LOCUS31046</name>
</gene>
<reference evidence="3" key="1">
    <citation type="submission" date="2021-01" db="EMBL/GenBank/DDBJ databases">
        <authorList>
            <person name="Corre E."/>
            <person name="Pelletier E."/>
            <person name="Niang G."/>
            <person name="Scheremetjew M."/>
            <person name="Finn R."/>
            <person name="Kale V."/>
            <person name="Holt S."/>
            <person name="Cochrane G."/>
            <person name="Meng A."/>
            <person name="Brown T."/>
            <person name="Cohen L."/>
        </authorList>
    </citation>
    <scope>NUCLEOTIDE SEQUENCE</scope>
    <source>
        <strain evidence="3">CCMP1381</strain>
    </source>
</reference>
<dbReference type="PANTHER" id="PTHR10877">
    <property type="entry name" value="POLYCYSTIN FAMILY MEMBER"/>
    <property type="match status" value="1"/>
</dbReference>
<dbReference type="Gene3D" id="1.25.40.20">
    <property type="entry name" value="Ankyrin repeat-containing domain"/>
    <property type="match status" value="1"/>
</dbReference>
<dbReference type="InterPro" id="IPR051223">
    <property type="entry name" value="Polycystin"/>
</dbReference>
<evidence type="ECO:0000313" key="3">
    <source>
        <dbReference type="EMBL" id="CAD9486778.1"/>
    </source>
</evidence>
<dbReference type="Pfam" id="PF12796">
    <property type="entry name" value="Ank_2"/>
    <property type="match status" value="1"/>
</dbReference>
<dbReference type="InterPro" id="IPR036770">
    <property type="entry name" value="Ankyrin_rpt-contain_sf"/>
</dbReference>
<feature type="transmembrane region" description="Helical" evidence="2">
    <location>
        <begin position="1704"/>
        <end position="1726"/>
    </location>
</feature>
<dbReference type="SMART" id="SM00248">
    <property type="entry name" value="ANK"/>
    <property type="match status" value="4"/>
</dbReference>
<dbReference type="PANTHER" id="PTHR10877:SF183">
    <property type="entry name" value="AT14535P-RELATED"/>
    <property type="match status" value="1"/>
</dbReference>
<feature type="transmembrane region" description="Helical" evidence="2">
    <location>
        <begin position="1261"/>
        <end position="1282"/>
    </location>
</feature>
<dbReference type="EMBL" id="HBGS01059510">
    <property type="protein sequence ID" value="CAD9486778.1"/>
    <property type="molecule type" value="Transcribed_RNA"/>
</dbReference>